<accession>A0A1E5UX87</accession>
<dbReference type="STRING" id="888268.A0A1E5UX87"/>
<dbReference type="InterPro" id="IPR004314">
    <property type="entry name" value="Neprosin"/>
</dbReference>
<dbReference type="AlphaFoldDB" id="A0A1E5UX87"/>
<name>A0A1E5UX87_9POAL</name>
<organism evidence="2 3">
    <name type="scientific">Dichanthelium oligosanthes</name>
    <dbReference type="NCBI Taxonomy" id="888268"/>
    <lineage>
        <taxon>Eukaryota</taxon>
        <taxon>Viridiplantae</taxon>
        <taxon>Streptophyta</taxon>
        <taxon>Embryophyta</taxon>
        <taxon>Tracheophyta</taxon>
        <taxon>Spermatophyta</taxon>
        <taxon>Magnoliopsida</taxon>
        <taxon>Liliopsida</taxon>
        <taxon>Poales</taxon>
        <taxon>Poaceae</taxon>
        <taxon>PACMAD clade</taxon>
        <taxon>Panicoideae</taxon>
        <taxon>Panicodae</taxon>
        <taxon>Paniceae</taxon>
        <taxon>Dichantheliinae</taxon>
        <taxon>Dichanthelium</taxon>
    </lineage>
</organism>
<evidence type="ECO:0000259" key="1">
    <source>
        <dbReference type="PROSITE" id="PS52045"/>
    </source>
</evidence>
<dbReference type="OrthoDB" id="684544at2759"/>
<gene>
    <name evidence="2" type="ORF">BAE44_0021596</name>
</gene>
<sequence length="195" mass="21185">MDVYGLELKRGQLSSSSIWVTHSGDGSKSSYNSVIAGWHIHQERYGDYRPHHFILIGRQSYSEIILLNLNSDQWQDKKGGDWWVYYGFNSVPTGVGYYPKSLFTSMAENANQIKLGAFAGTDRTVPSPPIGSGALRNSGQLGRVASFTNLCLVGQDERNNPITGDLPSVVSNNQCYSVTPVAHGACFCGGPGGCM</sequence>
<proteinExistence type="predicted"/>
<dbReference type="Proteomes" id="UP000095767">
    <property type="component" value="Unassembled WGS sequence"/>
</dbReference>
<comment type="caution">
    <text evidence="2">The sequence shown here is derived from an EMBL/GenBank/DDBJ whole genome shotgun (WGS) entry which is preliminary data.</text>
</comment>
<protein>
    <recommendedName>
        <fullName evidence="1">Neprosin PEP catalytic domain-containing protein</fullName>
    </recommendedName>
</protein>
<dbReference type="PANTHER" id="PTHR31589:SF190">
    <property type="entry name" value="NEPROSIN DOMAIN-CONTAINING PROTEIN"/>
    <property type="match status" value="1"/>
</dbReference>
<dbReference type="Pfam" id="PF03080">
    <property type="entry name" value="Neprosin"/>
    <property type="match status" value="2"/>
</dbReference>
<dbReference type="PANTHER" id="PTHR31589">
    <property type="entry name" value="PROTEIN, PUTATIVE (DUF239)-RELATED-RELATED"/>
    <property type="match status" value="1"/>
</dbReference>
<dbReference type="InterPro" id="IPR053168">
    <property type="entry name" value="Glutamic_endopeptidase"/>
</dbReference>
<dbReference type="PROSITE" id="PS52045">
    <property type="entry name" value="NEPROSIN_PEP_CD"/>
    <property type="match status" value="1"/>
</dbReference>
<reference evidence="2 3" key="1">
    <citation type="submission" date="2016-09" db="EMBL/GenBank/DDBJ databases">
        <title>The draft genome of Dichanthelium oligosanthes: A C3 panicoid grass species.</title>
        <authorList>
            <person name="Studer A.J."/>
            <person name="Schnable J.C."/>
            <person name="Brutnell T.P."/>
        </authorList>
    </citation>
    <scope>NUCLEOTIDE SEQUENCE [LARGE SCALE GENOMIC DNA]</scope>
    <source>
        <strain evidence="3">cv. Kellogg 1175</strain>
        <tissue evidence="2">Leaf</tissue>
    </source>
</reference>
<feature type="domain" description="Neprosin PEP catalytic" evidence="1">
    <location>
        <begin position="1"/>
        <end position="195"/>
    </location>
</feature>
<evidence type="ECO:0000313" key="2">
    <source>
        <dbReference type="EMBL" id="OEL17385.1"/>
    </source>
</evidence>
<dbReference type="EMBL" id="LWDX02060095">
    <property type="protein sequence ID" value="OEL17385.1"/>
    <property type="molecule type" value="Genomic_DNA"/>
</dbReference>
<keyword evidence="3" id="KW-1185">Reference proteome</keyword>
<evidence type="ECO:0000313" key="3">
    <source>
        <dbReference type="Proteomes" id="UP000095767"/>
    </source>
</evidence>